<evidence type="ECO:0000256" key="4">
    <source>
        <dbReference type="ARBA" id="ARBA00022691"/>
    </source>
</evidence>
<proteinExistence type="inferred from homology"/>
<evidence type="ECO:0000256" key="6">
    <source>
        <dbReference type="ARBA" id="ARBA00023453"/>
    </source>
</evidence>
<organism evidence="7 8">
    <name type="scientific">Penicillium brevicompactum</name>
    <dbReference type="NCBI Taxonomy" id="5074"/>
    <lineage>
        <taxon>Eukaryota</taxon>
        <taxon>Fungi</taxon>
        <taxon>Dikarya</taxon>
        <taxon>Ascomycota</taxon>
        <taxon>Pezizomycotina</taxon>
        <taxon>Eurotiomycetes</taxon>
        <taxon>Eurotiomycetidae</taxon>
        <taxon>Eurotiales</taxon>
        <taxon>Aspergillaceae</taxon>
        <taxon>Penicillium</taxon>
    </lineage>
</organism>
<dbReference type="EC" id="2.1.1.6" evidence="1"/>
<dbReference type="InterPro" id="IPR029063">
    <property type="entry name" value="SAM-dependent_MTases_sf"/>
</dbReference>
<dbReference type="SUPFAM" id="SSF53335">
    <property type="entry name" value="S-adenosyl-L-methionine-dependent methyltransferases"/>
    <property type="match status" value="1"/>
</dbReference>
<dbReference type="PROSITE" id="PS51682">
    <property type="entry name" value="SAM_OMT_I"/>
    <property type="match status" value="1"/>
</dbReference>
<name>A0A9W9QFX0_PENBR</name>
<keyword evidence="3" id="KW-0808">Transferase</keyword>
<dbReference type="EMBL" id="JAPZBQ010000004">
    <property type="protein sequence ID" value="KAJ5335242.1"/>
    <property type="molecule type" value="Genomic_DNA"/>
</dbReference>
<dbReference type="Proteomes" id="UP001147695">
    <property type="component" value="Unassembled WGS sequence"/>
</dbReference>
<evidence type="ECO:0000256" key="5">
    <source>
        <dbReference type="ARBA" id="ARBA00022939"/>
    </source>
</evidence>
<dbReference type="GO" id="GO:0032259">
    <property type="term" value="P:methylation"/>
    <property type="evidence" value="ECO:0007669"/>
    <property type="project" value="UniProtKB-KW"/>
</dbReference>
<evidence type="ECO:0000256" key="1">
    <source>
        <dbReference type="ARBA" id="ARBA00012880"/>
    </source>
</evidence>
<reference evidence="7" key="1">
    <citation type="submission" date="2022-12" db="EMBL/GenBank/DDBJ databases">
        <authorList>
            <person name="Petersen C."/>
        </authorList>
    </citation>
    <scope>NUCLEOTIDE SEQUENCE</scope>
    <source>
        <strain evidence="7">IBT 35673</strain>
    </source>
</reference>
<keyword evidence="2" id="KW-0489">Methyltransferase</keyword>
<evidence type="ECO:0000313" key="7">
    <source>
        <dbReference type="EMBL" id="KAJ5335242.1"/>
    </source>
</evidence>
<gene>
    <name evidence="7" type="ORF">N7452_007645</name>
</gene>
<evidence type="ECO:0000256" key="2">
    <source>
        <dbReference type="ARBA" id="ARBA00022603"/>
    </source>
</evidence>
<keyword evidence="4" id="KW-0949">S-adenosyl-L-methionine</keyword>
<dbReference type="Gene3D" id="3.40.50.150">
    <property type="entry name" value="Vaccinia Virus protein VP39"/>
    <property type="match status" value="1"/>
</dbReference>
<evidence type="ECO:0000313" key="8">
    <source>
        <dbReference type="Proteomes" id="UP001147695"/>
    </source>
</evidence>
<dbReference type="PANTHER" id="PTHR43836:SF6">
    <property type="entry name" value="PUTATIVE (AFU_ORTHOLOGUE AFUA_2G00150)-RELATED"/>
    <property type="match status" value="1"/>
</dbReference>
<comment type="caution">
    <text evidence="7">The sequence shown here is derived from an EMBL/GenBank/DDBJ whole genome shotgun (WGS) entry which is preliminary data.</text>
</comment>
<reference evidence="7" key="2">
    <citation type="journal article" date="2023" name="IMA Fungus">
        <title>Comparative genomic study of the Penicillium genus elucidates a diverse pangenome and 15 lateral gene transfer events.</title>
        <authorList>
            <person name="Petersen C."/>
            <person name="Sorensen T."/>
            <person name="Nielsen M.R."/>
            <person name="Sondergaard T.E."/>
            <person name="Sorensen J.L."/>
            <person name="Fitzpatrick D.A."/>
            <person name="Frisvad J.C."/>
            <person name="Nielsen K.L."/>
        </authorList>
    </citation>
    <scope>NUCLEOTIDE SEQUENCE</scope>
    <source>
        <strain evidence="7">IBT 35673</strain>
    </source>
</reference>
<dbReference type="GO" id="GO:0008171">
    <property type="term" value="F:O-methyltransferase activity"/>
    <property type="evidence" value="ECO:0007669"/>
    <property type="project" value="InterPro"/>
</dbReference>
<evidence type="ECO:0000256" key="3">
    <source>
        <dbReference type="ARBA" id="ARBA00022679"/>
    </source>
</evidence>
<dbReference type="PANTHER" id="PTHR43836">
    <property type="entry name" value="CATECHOL O-METHYLTRANSFERASE 1-RELATED"/>
    <property type="match status" value="1"/>
</dbReference>
<dbReference type="InterPro" id="IPR002935">
    <property type="entry name" value="SAM_O-MeTrfase"/>
</dbReference>
<comment type="similarity">
    <text evidence="6">Belongs to the class I-like SAM-binding methyltransferase superfamily. Cation-dependent O-methyltransferase family.</text>
</comment>
<sequence length="268" mass="29695">MSHGQNGFYKPEEAIFHNDGREERLLEFIRTHKNYSKMQGNPEIVLAAIDEYGRTSDFLMNVGIEKGRIVAEDLIPKFEPDLMVELGGYVGYSALLFGAALKRVNGRKYLSLEASPKFAAISNALVELAGLDDVVEIRVGPCRDSLRKLRKEYPTGVVDVFFIDHAKLEYVNDLKLCEELGLVGVGTTVIADNVISPGVPDYLKYVQSSTSAKVAKAQEEKTPHVPTETDKSFGNPYVVYESSLLESFEPTGEPDSLEVSTCVRIESH</sequence>
<dbReference type="Pfam" id="PF01596">
    <property type="entry name" value="Methyltransf_3"/>
    <property type="match status" value="1"/>
</dbReference>
<dbReference type="GO" id="GO:0006584">
    <property type="term" value="P:catecholamine metabolic process"/>
    <property type="evidence" value="ECO:0007669"/>
    <property type="project" value="UniProtKB-KW"/>
</dbReference>
<keyword evidence="5" id="KW-0128">Catecholamine metabolism</keyword>
<accession>A0A9W9QFX0</accession>
<protein>
    <recommendedName>
        <fullName evidence="1">catechol O-methyltransferase</fullName>
        <ecNumber evidence="1">2.1.1.6</ecNumber>
    </recommendedName>
</protein>
<dbReference type="AlphaFoldDB" id="A0A9W9QFX0"/>